<evidence type="ECO:0000256" key="1">
    <source>
        <dbReference type="PROSITE-ProRule" id="PRU00175"/>
    </source>
</evidence>
<dbReference type="Proteomes" id="UP000039324">
    <property type="component" value="Unassembled WGS sequence"/>
</dbReference>
<protein>
    <recommendedName>
        <fullName evidence="3">RING-type domain-containing protein</fullName>
    </recommendedName>
</protein>
<dbReference type="InterPro" id="IPR001841">
    <property type="entry name" value="Znf_RING"/>
</dbReference>
<feature type="compositionally biased region" description="Polar residues" evidence="2">
    <location>
        <begin position="291"/>
        <end position="307"/>
    </location>
</feature>
<dbReference type="EMBL" id="CDSF01000001">
    <property type="protein sequence ID" value="CEO94521.1"/>
    <property type="molecule type" value="Genomic_DNA"/>
</dbReference>
<dbReference type="GO" id="GO:0061630">
    <property type="term" value="F:ubiquitin protein ligase activity"/>
    <property type="evidence" value="ECO:0007669"/>
    <property type="project" value="InterPro"/>
</dbReference>
<feature type="compositionally biased region" description="Low complexity" evidence="2">
    <location>
        <begin position="327"/>
        <end position="345"/>
    </location>
</feature>
<dbReference type="AlphaFoldDB" id="A0A0G4IH30"/>
<evidence type="ECO:0000313" key="4">
    <source>
        <dbReference type="EMBL" id="CEO94521.1"/>
    </source>
</evidence>
<dbReference type="InterPro" id="IPR013083">
    <property type="entry name" value="Znf_RING/FYVE/PHD"/>
</dbReference>
<organism evidence="4 5">
    <name type="scientific">Plasmodiophora brassicae</name>
    <name type="common">Clubroot disease agent</name>
    <dbReference type="NCBI Taxonomy" id="37360"/>
    <lineage>
        <taxon>Eukaryota</taxon>
        <taxon>Sar</taxon>
        <taxon>Rhizaria</taxon>
        <taxon>Endomyxa</taxon>
        <taxon>Phytomyxea</taxon>
        <taxon>Plasmodiophorida</taxon>
        <taxon>Plasmodiophoridae</taxon>
        <taxon>Plasmodiophora</taxon>
    </lineage>
</organism>
<dbReference type="OMA" id="EGWITAC"/>
<sequence>MGLDGSTRLRCNKCWQVMSSGFAWVTICSHVFCEDDASRWFSRQSSCPCCSTPLKRDASDLKKVRVDADESRPMALWGENPTVIFDACAGALGFYVYQKKQELAWMNHVMGQKEKQAQATVVEAQKAVRDRDEHIHTLNQKLAVCAEEMQRKDAAYLELKQSHKEKTRMCKNYEKLYNQMQNMNSKARKSPLGSSVSPHARPRLAGEAEAAQPRSTFDNNLAVRRSEAVRHSVSSFGLDASPKHRALPSTGCSASTPSKATFLSTLGRPRHHTHDYPSSLLNSKRKASPSLKHSMSFTPRPTETPRPSLNPLLFSSRASMQRESLRPRTPSRTPLTPATVTTGTLYKGPTRPSLLLGRTGGTVR</sequence>
<keyword evidence="1" id="KW-0862">Zinc</keyword>
<dbReference type="PANTHER" id="PTHR14305:SF0">
    <property type="entry name" value="E3 UBIQUITIN-PROTEIN LIGASE CCNB1IP1"/>
    <property type="match status" value="1"/>
</dbReference>
<dbReference type="GO" id="GO:0008270">
    <property type="term" value="F:zinc ion binding"/>
    <property type="evidence" value="ECO:0007669"/>
    <property type="project" value="UniProtKB-KW"/>
</dbReference>
<evidence type="ECO:0000256" key="2">
    <source>
        <dbReference type="SAM" id="MobiDB-lite"/>
    </source>
</evidence>
<dbReference type="PANTHER" id="PTHR14305">
    <property type="entry name" value="E3 UBIQUITIN-PROTEIN LIGASE CCNB1IP1"/>
    <property type="match status" value="1"/>
</dbReference>
<proteinExistence type="predicted"/>
<feature type="domain" description="RING-type" evidence="3">
    <location>
        <begin position="11"/>
        <end position="51"/>
    </location>
</feature>
<evidence type="ECO:0000313" key="5">
    <source>
        <dbReference type="Proteomes" id="UP000039324"/>
    </source>
</evidence>
<dbReference type="InterPro" id="IPR042448">
    <property type="entry name" value="CCNB1IP1"/>
</dbReference>
<keyword evidence="1" id="KW-0479">Metal-binding</keyword>
<feature type="region of interest" description="Disordered" evidence="2">
    <location>
        <begin position="265"/>
        <end position="364"/>
    </location>
</feature>
<accession>A0A0G4IH30</accession>
<dbReference type="GO" id="GO:0000795">
    <property type="term" value="C:synaptonemal complex"/>
    <property type="evidence" value="ECO:0007669"/>
    <property type="project" value="InterPro"/>
</dbReference>
<name>A0A0G4IH30_PLABS</name>
<gene>
    <name evidence="4" type="ORF">PBRA_000306</name>
</gene>
<dbReference type="PROSITE" id="PS50089">
    <property type="entry name" value="ZF_RING_2"/>
    <property type="match status" value="1"/>
</dbReference>
<dbReference type="OrthoDB" id="441210at2759"/>
<dbReference type="GO" id="GO:0007131">
    <property type="term" value="P:reciprocal meiotic recombination"/>
    <property type="evidence" value="ECO:0007669"/>
    <property type="project" value="InterPro"/>
</dbReference>
<evidence type="ECO:0000259" key="3">
    <source>
        <dbReference type="PROSITE" id="PS50089"/>
    </source>
</evidence>
<keyword evidence="5" id="KW-1185">Reference proteome</keyword>
<feature type="region of interest" description="Disordered" evidence="2">
    <location>
        <begin position="185"/>
        <end position="216"/>
    </location>
</feature>
<dbReference type="Gene3D" id="3.30.40.10">
    <property type="entry name" value="Zinc/RING finger domain, C3HC4 (zinc finger)"/>
    <property type="match status" value="1"/>
</dbReference>
<dbReference type="SUPFAM" id="SSF57850">
    <property type="entry name" value="RING/U-box"/>
    <property type="match status" value="1"/>
</dbReference>
<reference evidence="4 5" key="1">
    <citation type="submission" date="2015-02" db="EMBL/GenBank/DDBJ databases">
        <authorList>
            <person name="Chooi Y.-H."/>
        </authorList>
    </citation>
    <scope>NUCLEOTIDE SEQUENCE [LARGE SCALE GENOMIC DNA]</scope>
    <source>
        <strain evidence="4">E3</strain>
    </source>
</reference>
<dbReference type="STRING" id="37360.A0A0G4IH30"/>
<keyword evidence="1" id="KW-0863">Zinc-finger</keyword>